<dbReference type="CTD" id="9824644"/>
<dbReference type="Pfam" id="PF07735">
    <property type="entry name" value="FBA_2"/>
    <property type="match status" value="1"/>
</dbReference>
<dbReference type="PANTHER" id="PTHR21503:SF8">
    <property type="entry name" value="F-BOX ASSOCIATED DOMAIN-CONTAINING PROTEIN-RELATED"/>
    <property type="match status" value="1"/>
</dbReference>
<organism evidence="2 3">
    <name type="scientific">Caenorhabditis remanei</name>
    <name type="common">Caenorhabditis vulgaris</name>
    <dbReference type="NCBI Taxonomy" id="31234"/>
    <lineage>
        <taxon>Eukaryota</taxon>
        <taxon>Metazoa</taxon>
        <taxon>Ecdysozoa</taxon>
        <taxon>Nematoda</taxon>
        <taxon>Chromadorea</taxon>
        <taxon>Rhabditida</taxon>
        <taxon>Rhabditina</taxon>
        <taxon>Rhabditomorpha</taxon>
        <taxon>Rhabditoidea</taxon>
        <taxon>Rhabditidae</taxon>
        <taxon>Peloderinae</taxon>
        <taxon>Caenorhabditis</taxon>
    </lineage>
</organism>
<dbReference type="GeneID" id="9824644"/>
<dbReference type="KEGG" id="crq:GCK72_022553"/>
<proteinExistence type="predicted"/>
<comment type="caution">
    <text evidence="2">The sequence shown here is derived from an EMBL/GenBank/DDBJ whole genome shotgun (WGS) entry which is preliminary data.</text>
</comment>
<dbReference type="PANTHER" id="PTHR21503">
    <property type="entry name" value="F-BOX-CONTAINING HYPOTHETICAL PROTEIN C.ELEGANS"/>
    <property type="match status" value="1"/>
</dbReference>
<dbReference type="Proteomes" id="UP000483820">
    <property type="component" value="Chromosome X"/>
</dbReference>
<evidence type="ECO:0000259" key="1">
    <source>
        <dbReference type="Pfam" id="PF07735"/>
    </source>
</evidence>
<accession>A0A6A5FUP6</accession>
<reference evidence="2 3" key="1">
    <citation type="submission" date="2019-12" db="EMBL/GenBank/DDBJ databases">
        <title>Chromosome-level assembly of the Caenorhabditis remanei genome.</title>
        <authorList>
            <person name="Teterina A.A."/>
            <person name="Willis J.H."/>
            <person name="Phillips P.C."/>
        </authorList>
    </citation>
    <scope>NUCLEOTIDE SEQUENCE [LARGE SCALE GENOMIC DNA]</scope>
    <source>
        <strain evidence="2 3">PX506</strain>
        <tissue evidence="2">Whole organism</tissue>
    </source>
</reference>
<protein>
    <recommendedName>
        <fullName evidence="1">Sdz-33 F-box domain-containing protein</fullName>
    </recommendedName>
</protein>
<dbReference type="RefSeq" id="XP_003096657.2">
    <property type="nucleotide sequence ID" value="XM_003096609.2"/>
</dbReference>
<dbReference type="AlphaFoldDB" id="A0A6A5FUP6"/>
<dbReference type="EMBL" id="WUAV01000006">
    <property type="protein sequence ID" value="KAF1746101.1"/>
    <property type="molecule type" value="Genomic_DNA"/>
</dbReference>
<gene>
    <name evidence="2" type="ORF">GCK72_022553</name>
</gene>
<name>A0A6A5FUP6_CAERE</name>
<sequence length="332" mass="39662">MKTFELFQMSLTSSAFRNMIKQVRFHCLNKSRIIIQDNSFDNRRFLIIPEEGPYRCFGAITIRASKAPEPKEAPKRQKGKRSIAVINRVKMTLISDFQDDSFGYLYTEGGTENYMSAMKFCVDTFDCIFERLFIDFSKQDFEQYKPEIAIADEWQHVTFYYERVSNEEIYRFCENLKVTKSFDFHLSFQPNFELPPLFRSYIENIQLRGDWLNGEVLCSLNCQNVTLYDTELNARELLKFVTNWYNSDNKVLRNVEIYRNEKKFARLDLKAFNPTKFKVDDRKSEEEEDWEAIHSEYGYDIKRKDGMIASICQNDHNFHFFVWHHTFTDMKS</sequence>
<evidence type="ECO:0000313" key="3">
    <source>
        <dbReference type="Proteomes" id="UP000483820"/>
    </source>
</evidence>
<feature type="domain" description="Sdz-33 F-box" evidence="1">
    <location>
        <begin position="202"/>
        <end position="257"/>
    </location>
</feature>
<evidence type="ECO:0000313" key="2">
    <source>
        <dbReference type="EMBL" id="KAF1746101.1"/>
    </source>
</evidence>
<dbReference type="InterPro" id="IPR012885">
    <property type="entry name" value="F-box_Sdz-33"/>
</dbReference>